<feature type="compositionally biased region" description="Polar residues" evidence="1">
    <location>
        <begin position="388"/>
        <end position="397"/>
    </location>
</feature>
<dbReference type="OMA" id="HNNDTPY"/>
<dbReference type="eggNOG" id="KOG1477">
    <property type="taxonomic scope" value="Eukaryota"/>
</dbReference>
<gene>
    <name evidence="4" type="ORF">PICST_47873</name>
</gene>
<dbReference type="Proteomes" id="UP000002258">
    <property type="component" value="Chromosome 6"/>
</dbReference>
<dbReference type="SMART" id="SM00449">
    <property type="entry name" value="SPRY"/>
    <property type="match status" value="1"/>
</dbReference>
<dbReference type="InterPro" id="IPR003877">
    <property type="entry name" value="SPRY_dom"/>
</dbReference>
<dbReference type="AlphaFoldDB" id="A3LY43"/>
<dbReference type="SUPFAM" id="SSF49899">
    <property type="entry name" value="Concanavalin A-like lectins/glucanases"/>
    <property type="match status" value="1"/>
</dbReference>
<dbReference type="GO" id="GO:1990756">
    <property type="term" value="F:ubiquitin-like ligase-substrate adaptor activity"/>
    <property type="evidence" value="ECO:0007669"/>
    <property type="project" value="EnsemblFungi"/>
</dbReference>
<dbReference type="InterPro" id="IPR013320">
    <property type="entry name" value="ConA-like_dom_sf"/>
</dbReference>
<dbReference type="HOGENOM" id="CLU_015116_0_0_1"/>
<evidence type="ECO:0000313" key="4">
    <source>
        <dbReference type="EMBL" id="ABN67570.2"/>
    </source>
</evidence>
<dbReference type="InterPro" id="IPR001870">
    <property type="entry name" value="B30.2/SPRY"/>
</dbReference>
<dbReference type="Pfam" id="PF00622">
    <property type="entry name" value="SPRY"/>
    <property type="match status" value="1"/>
</dbReference>
<sequence>MLSLDPAGFIAAFVVLSVVVFLTLYICAYRLFFANSDRNDYTFIGSDFMGSQSSDVPREFLNDEEALTHLAETYDFTGLSPEEQSSYLKGEEFTKTNPPHFQNTRGKSFTPDDDKTIKDCGTTAFFFEPETDVLSSRYLVADRTELSFHNNDAPYSTATAVMNYALPTKNRLYSDTIYFETKVYEYDNSGNPNAHFSIGLVTKPYPSSFRLPGYNKFSIGYESTGNLKINKPFPTPLQQHQGEQSEYNALVLPPLQESDVVGFGYVATTGTIFITRNGKKILDVMRGCFVDMYPAVGCFSTNAKFQVNIGQLGFVWIEANVRKYGFVSTSEYKKIQGDRGLVALPQYDSVISNEEDKILDKGEELPPRYPEDELDFFGRSSKDIVRIGSSSRSQAPHTTEHLSNEKEEHVDEDEEVKEPKGTELGPSSEVTDEPEEIMDLRERIYEQQI</sequence>
<feature type="domain" description="B30.2/SPRY" evidence="3">
    <location>
        <begin position="104"/>
        <end position="314"/>
    </location>
</feature>
<dbReference type="InParanoid" id="A3LY43"/>
<evidence type="ECO:0000256" key="1">
    <source>
        <dbReference type="SAM" id="MobiDB-lite"/>
    </source>
</evidence>
<dbReference type="Gene3D" id="2.60.120.920">
    <property type="match status" value="1"/>
</dbReference>
<dbReference type="InterPro" id="IPR043136">
    <property type="entry name" value="B30.2/SPRY_sf"/>
</dbReference>
<dbReference type="KEGG" id="pic:PICST_47873"/>
<feature type="region of interest" description="Disordered" evidence="1">
    <location>
        <begin position="388"/>
        <end position="438"/>
    </location>
</feature>
<evidence type="ECO:0000313" key="5">
    <source>
        <dbReference type="Proteomes" id="UP000002258"/>
    </source>
</evidence>
<dbReference type="OrthoDB" id="258495at2759"/>
<keyword evidence="2" id="KW-0812">Transmembrane</keyword>
<dbReference type="FunCoup" id="A3LY43">
    <property type="interactions" value="38"/>
</dbReference>
<dbReference type="STRING" id="322104.A3LY43"/>
<accession>A3LY43</accession>
<proteinExistence type="predicted"/>
<dbReference type="EMBL" id="CP000500">
    <property type="protein sequence ID" value="ABN67570.2"/>
    <property type="molecule type" value="Genomic_DNA"/>
</dbReference>
<feature type="transmembrane region" description="Helical" evidence="2">
    <location>
        <begin position="6"/>
        <end position="28"/>
    </location>
</feature>
<keyword evidence="2" id="KW-1133">Transmembrane helix</keyword>
<dbReference type="PROSITE" id="PS50188">
    <property type="entry name" value="B302_SPRY"/>
    <property type="match status" value="1"/>
</dbReference>
<evidence type="ECO:0000256" key="2">
    <source>
        <dbReference type="SAM" id="Phobius"/>
    </source>
</evidence>
<dbReference type="RefSeq" id="XP_001385599.2">
    <property type="nucleotide sequence ID" value="XM_001385562.1"/>
</dbReference>
<protein>
    <recommendedName>
        <fullName evidence="3">B30.2/SPRY domain-containing protein</fullName>
    </recommendedName>
</protein>
<feature type="compositionally biased region" description="Basic and acidic residues" evidence="1">
    <location>
        <begin position="398"/>
        <end position="409"/>
    </location>
</feature>
<dbReference type="GO" id="GO:0000324">
    <property type="term" value="C:fungal-type vacuole"/>
    <property type="evidence" value="ECO:0007669"/>
    <property type="project" value="EnsemblFungi"/>
</dbReference>
<evidence type="ECO:0000259" key="3">
    <source>
        <dbReference type="PROSITE" id="PS50188"/>
    </source>
</evidence>
<organism evidence="4 5">
    <name type="scientific">Scheffersomyces stipitis (strain ATCC 58785 / CBS 6054 / NBRC 10063 / NRRL Y-11545)</name>
    <name type="common">Yeast</name>
    <name type="synonym">Pichia stipitis</name>
    <dbReference type="NCBI Taxonomy" id="322104"/>
    <lineage>
        <taxon>Eukaryota</taxon>
        <taxon>Fungi</taxon>
        <taxon>Dikarya</taxon>
        <taxon>Ascomycota</taxon>
        <taxon>Saccharomycotina</taxon>
        <taxon>Pichiomycetes</taxon>
        <taxon>Debaryomycetaceae</taxon>
        <taxon>Scheffersomyces</taxon>
    </lineage>
</organism>
<dbReference type="GO" id="GO:0043328">
    <property type="term" value="P:protein transport to vacuole involved in ubiquitin-dependent protein catabolic process via the multivesicular body sorting pathway"/>
    <property type="evidence" value="ECO:0007669"/>
    <property type="project" value="EnsemblFungi"/>
</dbReference>
<dbReference type="GeneID" id="4839802"/>
<name>A3LY43_PICST</name>
<keyword evidence="5" id="KW-1185">Reference proteome</keyword>
<keyword evidence="2" id="KW-0472">Membrane</keyword>
<feature type="non-terminal residue" evidence="4">
    <location>
        <position position="449"/>
    </location>
</feature>
<reference evidence="4 5" key="1">
    <citation type="journal article" date="2007" name="Nat. Biotechnol.">
        <title>Genome sequence of the lignocellulose-bioconverting and xylose-fermenting yeast Pichia stipitis.</title>
        <authorList>
            <person name="Jeffries T.W."/>
            <person name="Grigoriev I.V."/>
            <person name="Grimwood J."/>
            <person name="Laplaza J.M."/>
            <person name="Aerts A."/>
            <person name="Salamov A."/>
            <person name="Schmutz J."/>
            <person name="Lindquist E."/>
            <person name="Dehal P."/>
            <person name="Shapiro H."/>
            <person name="Jin Y.S."/>
            <person name="Passoth V."/>
            <person name="Richardson P.M."/>
        </authorList>
    </citation>
    <scope>NUCLEOTIDE SEQUENCE [LARGE SCALE GENOMIC DNA]</scope>
    <source>
        <strain evidence="5">ATCC 58785 / CBS 6054 / NBRC 10063 / NRRL Y-11545</strain>
    </source>
</reference>